<comment type="caution">
    <text evidence="3">The sequence shown here is derived from an EMBL/GenBank/DDBJ whole genome shotgun (WGS) entry which is preliminary data.</text>
</comment>
<evidence type="ECO:0000313" key="4">
    <source>
        <dbReference type="Proteomes" id="UP001196870"/>
    </source>
</evidence>
<dbReference type="SUPFAM" id="SSF56574">
    <property type="entry name" value="Serpins"/>
    <property type="match status" value="1"/>
</dbReference>
<dbReference type="InterPro" id="IPR042185">
    <property type="entry name" value="Serpin_sf_2"/>
</dbReference>
<evidence type="ECO:0000313" key="3">
    <source>
        <dbReference type="EMBL" id="MBR0667200.1"/>
    </source>
</evidence>
<organism evidence="3 4">
    <name type="scientific">Plastoroseomonas hellenica</name>
    <dbReference type="NCBI Taxonomy" id="2687306"/>
    <lineage>
        <taxon>Bacteria</taxon>
        <taxon>Pseudomonadati</taxon>
        <taxon>Pseudomonadota</taxon>
        <taxon>Alphaproteobacteria</taxon>
        <taxon>Acetobacterales</taxon>
        <taxon>Acetobacteraceae</taxon>
        <taxon>Plastoroseomonas</taxon>
    </lineage>
</organism>
<dbReference type="SMART" id="SM00093">
    <property type="entry name" value="SERPIN"/>
    <property type="match status" value="1"/>
</dbReference>
<feature type="domain" description="Serpin" evidence="2">
    <location>
        <begin position="7"/>
        <end position="334"/>
    </location>
</feature>
<dbReference type="InterPro" id="IPR000215">
    <property type="entry name" value="Serpin_fam"/>
</dbReference>
<dbReference type="Pfam" id="PF00079">
    <property type="entry name" value="Serpin"/>
    <property type="match status" value="1"/>
</dbReference>
<protein>
    <submittedName>
        <fullName evidence="3">Serpin family protein</fullName>
    </submittedName>
</protein>
<dbReference type="Gene3D" id="2.30.39.10">
    <property type="entry name" value="Alpha-1-antitrypsin, domain 1"/>
    <property type="match status" value="1"/>
</dbReference>
<sequence>MNGLGERLLAEDAVLISPLSLLDAVALLALGARGEALRQMNGLLGSDHRAAYAALHAQLAGATALRRASGAWLAGGEAPMPDYRAALTALGAEIQSVDFRDPGAVRLINAWVAARTGNLIPSLLDRLPANTALVLTAALHFAATWQQTFDPAATRTGPFRRAGGGTAEARFMTGVVTARFARGEDIHAVRLRYTTRDFELLLLAPRPEGNPSAVRTLVGQGKILETLSALRFAEDQVGVTLPKFEASHGGELLPALRRITPAFDASYTGITGRGVVVSEVRQKAVLKVDERGTEAAAATAIIAQWGISMRPVFHADAPSLPSCCMSQPGCTSSPP</sequence>
<dbReference type="PANTHER" id="PTHR11461:SF211">
    <property type="entry name" value="GH10112P-RELATED"/>
    <property type="match status" value="1"/>
</dbReference>
<evidence type="ECO:0000259" key="2">
    <source>
        <dbReference type="SMART" id="SM00093"/>
    </source>
</evidence>
<accession>A0ABS5F4Y5</accession>
<dbReference type="InterPro" id="IPR023796">
    <property type="entry name" value="Serpin_dom"/>
</dbReference>
<dbReference type="RefSeq" id="WP_211854977.1">
    <property type="nucleotide sequence ID" value="NZ_JAAGBB010000031.1"/>
</dbReference>
<dbReference type="InterPro" id="IPR036186">
    <property type="entry name" value="Serpin_sf"/>
</dbReference>
<dbReference type="InterPro" id="IPR042178">
    <property type="entry name" value="Serpin_sf_1"/>
</dbReference>
<name>A0ABS5F4Y5_9PROT</name>
<gene>
    <name evidence="3" type="ORF">GXW71_22770</name>
</gene>
<dbReference type="Gene3D" id="3.30.497.10">
    <property type="entry name" value="Antithrombin, subunit I, domain 2"/>
    <property type="match status" value="1"/>
</dbReference>
<proteinExistence type="inferred from homology"/>
<keyword evidence="4" id="KW-1185">Reference proteome</keyword>
<dbReference type="Proteomes" id="UP001196870">
    <property type="component" value="Unassembled WGS sequence"/>
</dbReference>
<reference evidence="4" key="1">
    <citation type="journal article" date="2021" name="Syst. Appl. Microbiol.">
        <title>Roseomonas hellenica sp. nov., isolated from roots of wild-growing Alkanna tinctoria.</title>
        <authorList>
            <person name="Rat A."/>
            <person name="Naranjo H.D."/>
            <person name="Lebbe L."/>
            <person name="Cnockaert M."/>
            <person name="Krigas N."/>
            <person name="Grigoriadou K."/>
            <person name="Maloupa E."/>
            <person name="Willems A."/>
        </authorList>
    </citation>
    <scope>NUCLEOTIDE SEQUENCE [LARGE SCALE GENOMIC DNA]</scope>
    <source>
        <strain evidence="4">LMG 31523</strain>
    </source>
</reference>
<comment type="similarity">
    <text evidence="1">Belongs to the serpin family.</text>
</comment>
<dbReference type="PANTHER" id="PTHR11461">
    <property type="entry name" value="SERINE PROTEASE INHIBITOR, SERPIN"/>
    <property type="match status" value="1"/>
</dbReference>
<dbReference type="EMBL" id="JAAGBB010000031">
    <property type="protein sequence ID" value="MBR0667200.1"/>
    <property type="molecule type" value="Genomic_DNA"/>
</dbReference>
<evidence type="ECO:0000256" key="1">
    <source>
        <dbReference type="RuleBase" id="RU000411"/>
    </source>
</evidence>